<sequence>MLPLSDKTFYAAAFVWFLLLTLTPRGVILVMSLGQARISDTGERNLRWLCGFFAVVALGNLAWIFIR</sequence>
<proteinExistence type="predicted"/>
<evidence type="ECO:0000313" key="3">
    <source>
        <dbReference type="Proteomes" id="UP000535078"/>
    </source>
</evidence>
<feature type="transmembrane region" description="Helical" evidence="1">
    <location>
        <begin position="46"/>
        <end position="66"/>
    </location>
</feature>
<keyword evidence="1" id="KW-0812">Transmembrane</keyword>
<protein>
    <submittedName>
        <fullName evidence="2">Uncharacterized protein</fullName>
    </submittedName>
</protein>
<comment type="caution">
    <text evidence="2">The sequence shown here is derived from an EMBL/GenBank/DDBJ whole genome shotgun (WGS) entry which is preliminary data.</text>
</comment>
<evidence type="ECO:0000313" key="2">
    <source>
        <dbReference type="EMBL" id="NJB90253.1"/>
    </source>
</evidence>
<keyword evidence="3" id="KW-1185">Reference proteome</keyword>
<feature type="transmembrane region" description="Helical" evidence="1">
    <location>
        <begin position="12"/>
        <end position="34"/>
    </location>
</feature>
<keyword evidence="1" id="KW-1133">Transmembrane helix</keyword>
<gene>
    <name evidence="2" type="ORF">GGR90_002447</name>
</gene>
<dbReference type="EMBL" id="JAATIT010000003">
    <property type="protein sequence ID" value="NJB90253.1"/>
    <property type="molecule type" value="Genomic_DNA"/>
</dbReference>
<dbReference type="AlphaFoldDB" id="A0A7X5XSS4"/>
<dbReference type="Proteomes" id="UP000535078">
    <property type="component" value="Unassembled WGS sequence"/>
</dbReference>
<keyword evidence="1" id="KW-0472">Membrane</keyword>
<organism evidence="2 3">
    <name type="scientific">Sphingopyxis italica</name>
    <dbReference type="NCBI Taxonomy" id="1129133"/>
    <lineage>
        <taxon>Bacteria</taxon>
        <taxon>Pseudomonadati</taxon>
        <taxon>Pseudomonadota</taxon>
        <taxon>Alphaproteobacteria</taxon>
        <taxon>Sphingomonadales</taxon>
        <taxon>Sphingomonadaceae</taxon>
        <taxon>Sphingopyxis</taxon>
    </lineage>
</organism>
<accession>A0A7X5XSS4</accession>
<evidence type="ECO:0000256" key="1">
    <source>
        <dbReference type="SAM" id="Phobius"/>
    </source>
</evidence>
<reference evidence="2 3" key="1">
    <citation type="submission" date="2020-03" db="EMBL/GenBank/DDBJ databases">
        <title>Genomic Encyclopedia of Type Strains, Phase IV (KMG-IV): sequencing the most valuable type-strain genomes for metagenomic binning, comparative biology and taxonomic classification.</title>
        <authorList>
            <person name="Goeker M."/>
        </authorList>
    </citation>
    <scope>NUCLEOTIDE SEQUENCE [LARGE SCALE GENOMIC DNA]</scope>
    <source>
        <strain evidence="2 3">DSM 25229</strain>
    </source>
</reference>
<name>A0A7X5XSS4_9SPHN</name>